<comment type="caution">
    <text evidence="2">The sequence shown here is derived from an EMBL/GenBank/DDBJ whole genome shotgun (WGS) entry which is preliminary data.</text>
</comment>
<evidence type="ECO:0000256" key="1">
    <source>
        <dbReference type="ARBA" id="ARBA00022679"/>
    </source>
</evidence>
<organism evidence="2 3">
    <name type="scientific">Eruca vesicaria subsp. sativa</name>
    <name type="common">Garden rocket</name>
    <name type="synonym">Eruca sativa</name>
    <dbReference type="NCBI Taxonomy" id="29727"/>
    <lineage>
        <taxon>Eukaryota</taxon>
        <taxon>Viridiplantae</taxon>
        <taxon>Streptophyta</taxon>
        <taxon>Embryophyta</taxon>
        <taxon>Tracheophyta</taxon>
        <taxon>Spermatophyta</taxon>
        <taxon>Magnoliopsida</taxon>
        <taxon>eudicotyledons</taxon>
        <taxon>Gunneridae</taxon>
        <taxon>Pentapetalae</taxon>
        <taxon>rosids</taxon>
        <taxon>malvids</taxon>
        <taxon>Brassicales</taxon>
        <taxon>Brassicaceae</taxon>
        <taxon>Brassiceae</taxon>
        <taxon>Eruca</taxon>
    </lineage>
</organism>
<gene>
    <name evidence="2" type="ORF">ERUC_LOCUS18646</name>
</gene>
<evidence type="ECO:0000313" key="3">
    <source>
        <dbReference type="Proteomes" id="UP001642260"/>
    </source>
</evidence>
<sequence length="452" mass="50487">MDFPSSEVKVISECFVKPKTMPEKWEEAYHLSLMGHFMLSLYYIQKGLLFLKPSNGAIKPKYFMETFLQKLTDSLATALVPFYPLAGRLSSSLTDDASSYSVFADCNNSPGAKFIHAKSDLSVGDIVGSKYVPLVVQSFFDHHKALSGDDHTMSLLSIKVTELMDGVFIGLSMNHAIGDGSSFWQFFNSLSEIFNSQEETTYNKLLRLKNPPIFREGSGPICSLPLSKPDDSIRRMEPPVWKERMFHFSSETVRSLKSKANQECGTTTISSFQSLIAFLWRSITRARKLPNDQETTCRLTAGNRSRMVPPLHMNYFGVYVSLVKATIKTGNLLENEFGWAALKLHQAVAQHNDEKISSDMDRWLKSPSNLRFFDTNVVHVGSSPWFNKYGSEFGMGKAVAVRSGYGNKVDGKVSAYPGREGGGSIDLEVCLLPEIMEALESDQEFMSIVSQA</sequence>
<dbReference type="PANTHER" id="PTHR31896:SF40">
    <property type="entry name" value="ANTHRANILATE N-HYDROXYCINNAMOYL_BENZOYLTRANSFERASE-LIKE PROTEIN-RELATED"/>
    <property type="match status" value="1"/>
</dbReference>
<dbReference type="AlphaFoldDB" id="A0ABC8K2D1"/>
<evidence type="ECO:0008006" key="4">
    <source>
        <dbReference type="Google" id="ProtNLM"/>
    </source>
</evidence>
<dbReference type="PANTHER" id="PTHR31896">
    <property type="entry name" value="FAMILY REGULATORY PROTEIN, PUTATIVE (AFU_ORTHOLOGUE AFUA_3G14730)-RELATED"/>
    <property type="match status" value="1"/>
</dbReference>
<dbReference type="GO" id="GO:0016740">
    <property type="term" value="F:transferase activity"/>
    <property type="evidence" value="ECO:0007669"/>
    <property type="project" value="UniProtKB-KW"/>
</dbReference>
<reference evidence="2 3" key="1">
    <citation type="submission" date="2022-03" db="EMBL/GenBank/DDBJ databases">
        <authorList>
            <person name="Macdonald S."/>
            <person name="Ahmed S."/>
            <person name="Newling K."/>
        </authorList>
    </citation>
    <scope>NUCLEOTIDE SEQUENCE [LARGE SCALE GENOMIC DNA]</scope>
</reference>
<keyword evidence="3" id="KW-1185">Reference proteome</keyword>
<dbReference type="InterPro" id="IPR023213">
    <property type="entry name" value="CAT-like_dom_sf"/>
</dbReference>
<dbReference type="Gene3D" id="3.30.559.10">
    <property type="entry name" value="Chloramphenicol acetyltransferase-like domain"/>
    <property type="match status" value="2"/>
</dbReference>
<dbReference type="InterPro" id="IPR051283">
    <property type="entry name" value="Sec_Metabolite_Acyltrans"/>
</dbReference>
<name>A0ABC8K2D1_ERUVS</name>
<protein>
    <recommendedName>
        <fullName evidence="4">HXXXD-type acyl-transferase family protein</fullName>
    </recommendedName>
</protein>
<evidence type="ECO:0000313" key="2">
    <source>
        <dbReference type="EMBL" id="CAH8352500.1"/>
    </source>
</evidence>
<dbReference type="Pfam" id="PF02458">
    <property type="entry name" value="Transferase"/>
    <property type="match status" value="1"/>
</dbReference>
<keyword evidence="1" id="KW-0808">Transferase</keyword>
<dbReference type="EMBL" id="CAKOAT010175155">
    <property type="protein sequence ID" value="CAH8352500.1"/>
    <property type="molecule type" value="Genomic_DNA"/>
</dbReference>
<accession>A0ABC8K2D1</accession>
<proteinExistence type="predicted"/>
<dbReference type="Proteomes" id="UP001642260">
    <property type="component" value="Unassembled WGS sequence"/>
</dbReference>